<dbReference type="SMART" id="SM00823">
    <property type="entry name" value="PKS_PP"/>
    <property type="match status" value="2"/>
</dbReference>
<dbReference type="InterPro" id="IPR045851">
    <property type="entry name" value="AMP-bd_C_sf"/>
</dbReference>
<dbReference type="Gene3D" id="3.30.559.30">
    <property type="entry name" value="Nonribosomal peptide synthetase, condensation domain"/>
    <property type="match status" value="3"/>
</dbReference>
<dbReference type="Gene3D" id="3.30.300.30">
    <property type="match status" value="2"/>
</dbReference>
<dbReference type="GO" id="GO:0005737">
    <property type="term" value="C:cytoplasm"/>
    <property type="evidence" value="ECO:0007669"/>
    <property type="project" value="TreeGrafter"/>
</dbReference>
<keyword evidence="2" id="KW-0596">Phosphopantetheine</keyword>
<reference evidence="6" key="1">
    <citation type="journal article" date="2015" name="Proc. Natl. Acad. Sci. U.S.A.">
        <title>Multiplexed metagenome mining using short DNA sequence tags facilitates targeted discovery of epoxyketone proteasome inhibitors.</title>
        <authorList>
            <person name="Owen J.G."/>
            <person name="Charlop-Powers Z."/>
            <person name="Smith A.G."/>
            <person name="Ternei M.A."/>
            <person name="Calle P.Y."/>
            <person name="Reddy B.V."/>
            <person name="Montiel D."/>
            <person name="Brady S.F."/>
        </authorList>
    </citation>
    <scope>NUCLEOTIDE SEQUENCE</scope>
</reference>
<dbReference type="Gene3D" id="1.10.1200.10">
    <property type="entry name" value="ACP-like"/>
    <property type="match status" value="1"/>
</dbReference>
<dbReference type="InterPro" id="IPR023213">
    <property type="entry name" value="CAT-like_dom_sf"/>
</dbReference>
<dbReference type="InterPro" id="IPR001242">
    <property type="entry name" value="Condensation_dom"/>
</dbReference>
<name>A0A0E3M3D6_9BACT</name>
<dbReference type="InterPro" id="IPR009081">
    <property type="entry name" value="PP-bd_ACP"/>
</dbReference>
<dbReference type="SUPFAM" id="SSF56801">
    <property type="entry name" value="Acetyl-CoA synthetase-like"/>
    <property type="match status" value="2"/>
</dbReference>
<feature type="compositionally biased region" description="Basic and acidic residues" evidence="4">
    <location>
        <begin position="786"/>
        <end position="801"/>
    </location>
</feature>
<dbReference type="PROSITE" id="PS50075">
    <property type="entry name" value="CARRIER"/>
    <property type="match status" value="2"/>
</dbReference>
<evidence type="ECO:0000256" key="4">
    <source>
        <dbReference type="SAM" id="MobiDB-lite"/>
    </source>
</evidence>
<keyword evidence="3" id="KW-0597">Phosphoprotein</keyword>
<dbReference type="InterPro" id="IPR042099">
    <property type="entry name" value="ANL_N_sf"/>
</dbReference>
<dbReference type="Pfam" id="PF00501">
    <property type="entry name" value="AMP-binding"/>
    <property type="match status" value="2"/>
</dbReference>
<evidence type="ECO:0000313" key="6">
    <source>
        <dbReference type="EMBL" id="AKA59396.1"/>
    </source>
</evidence>
<dbReference type="InterPro" id="IPR010071">
    <property type="entry name" value="AA_adenyl_dom"/>
</dbReference>
<sequence length="2149" mass="232712">MTVRDVLLAGVVALLSAYSGQEQVPIGTLPTQRPPEDGVVVGPLTEPLPLLLGTPAGLTFRQLARDVALAVNEACEDGAAPFDDLVRALGVEEHDLSRMPLFDVLFQCVEGGDDLIDGFDLVDEAIETGGGYGRYDLHFLVRGGDLSGRLVYNACLYERTRAEDLARNLGRLLQRGMEAPDAPLGELELLDDEERVQQLEAWNATAAEFPDIGLAELVRRAASERPDAVALVEGKREWTYRDLVENAERTARGLVRRGVVPGDFVGLVLDRGLRQVEALLGVLFAGAAYVPIEPATPDERLAFIVADTGLRWVVVDPGVERKPLESVDAVTLDELHEGPAATATLPDASGSMPAYCIYTSGTTGRPKGVVVTHRNVVRLVSNDRFPFEFGPADVWAMFHSYAFDISVWDLFGCVSHGGRLVLVGEDEARDSQRLWRLLQRERVTVLYQTPSAFAQLLLVEEAEPAALEHLRYVLLGGERLQPALLAGFRRRHPWVKIVNKYGITEVTVDTAVRFVTDEDVAGNVSNIGGPIPTTTIYLLDPRSGRRLLPAGAIGEIHVGGLGVTAGYLNRPELDAARYIPNPFGAGRLFRSGDLARYRLDGTLEFLGRADRQIKLRGYRIEPGEVEAALRRHPAVADAVVRLDEAGQRLVAFVVASGPAPTSTELRVHTAGKVPAHMVPGRFHALERLPLTPNGKLDERGLWAAAKGLEDHRGGPPRTATAKRLAAIWAELLELDEVEAEDSFFDLGGHSLLAMSVVSRVNADLDVDLSLRELLDHPRLQELADRIDRGRDAGREATRDETPSGDLLPASSFQQRIWFDERLRPGTALYNVPLAWRVEGELDRDELERALALVVERHEILCTRFVERDGRLHRLVVDPWSPRVDYQDLTAISPDRREEALENHMRATASQPFDPSTGRLLRVVLLRVGQDRHVLFLCAHHLVWDGECAAIFLRDLELCRMRERPAASPQYDEYVRAERQAAEAGTRAADLAFWTAHLDGLAPHIGLVPPRVAEPHGVVTVDVSPQAQAAVRALQRERGASWFVVAAAALAKAVHGVAGDPDVGIAFQMSDRGDGLGDVMGPCLNTVLMRSKCGPATTVGDLLEQSRTAVLDAHDHRSAPFDEVVARLGPVRRTGRAPFTDVLLNVGGTPAGRWNGSSLHPVALDWLWQHDTKFGLTVTLSEANPDTIVMSYDGARFARADVDRVAAEMRSVLEGGRESLGQPVLRAAAGRAAASGQHVEPARAQYRDFVRKQVEHRSGAAHTAGLAHWVTKLSDMPPFLPLSPPRRPGPNGSAPVPLPADVLDRLRPLQDREGVTLFMVLAAGLAAVLHRWTGADGVTFGSAVANRDGDTHDVLGPCANTVVLASECGDGTRFVDLLRGMKQSTLDAVEHQSVPFEDVVAALNPARRPRWTPFVDVMLAVEHERSESAGLAHLEITEVAIDGSDADYMGKFGLTAAFRLEDGALLGELHYRGDRFTESDGLRLAGLLGRVLAGYSDQLEEPVQTADLVDDAELRELARFESGGPADPPATVPELVLDACRGRPESPAVSATDVTVTYRDLDHLSASFAARLRGTVEAPDGVVVICLERGWKLIVAMLGAWRAGFSLCPIDPDYPDRRIEYIVRDVGASAIVVDGATTSRALTAAGTRTIDVSAELGLHPRAVGAGAGDREGPASLPVVRPSDPACVIYTSGSTGEPKGVRVSHASLAQLVRSYNAALGHGPDDRASQLVGVGFDAVHIEVWPYLSVGGCVIPYEGPVVASDLARWLEDRAITRAFVPTPLAEALWALGAEPSNLARMIVGGAALSQPVPDDLPYPVSNAYGPTEATVVAAIHDVEPSSWHPPNCVGRPIAGTWITVRDAAGRRCPVGTPGEVWIGGAGVAAGYHDRPALTSERFVALDSGDGGGRAYRTGDRGRWLGDGTLEILGRMDRQLKIRGYRIEPGEIEAWLGADPIVEQCAVLGVGQERRLLAAYLVPAHGCPRDTDAVVARLRTGLPRWMVPDAIVWLDALPLSAHGKLDVGRLPDPGPADRLGAAAPVAPRGELQEAIARVWREVLDTDRVGIDDNFFDLGGDSITLGVMHARVQELAERHVPIQFVFENPTIRALARELGGSRPGESPKVESVEDFRERAARMRAAQRAARRRTQDVRVD</sequence>
<dbReference type="PANTHER" id="PTHR45527">
    <property type="entry name" value="NONRIBOSOMAL PEPTIDE SYNTHETASE"/>
    <property type="match status" value="1"/>
</dbReference>
<dbReference type="EMBL" id="KP830090">
    <property type="protein sequence ID" value="AKA59396.1"/>
    <property type="molecule type" value="Genomic_DNA"/>
</dbReference>
<dbReference type="Pfam" id="PF00668">
    <property type="entry name" value="Condensation"/>
    <property type="match status" value="3"/>
</dbReference>
<evidence type="ECO:0000256" key="2">
    <source>
        <dbReference type="ARBA" id="ARBA00022450"/>
    </source>
</evidence>
<dbReference type="Gene3D" id="3.40.50.1820">
    <property type="entry name" value="alpha/beta hydrolase"/>
    <property type="match status" value="1"/>
</dbReference>
<evidence type="ECO:0000259" key="5">
    <source>
        <dbReference type="PROSITE" id="PS50075"/>
    </source>
</evidence>
<dbReference type="FunFam" id="1.10.1200.10:FF:000005">
    <property type="entry name" value="Nonribosomal peptide synthetase 1"/>
    <property type="match status" value="1"/>
</dbReference>
<comment type="cofactor">
    <cofactor evidence="1">
        <name>pantetheine 4'-phosphate</name>
        <dbReference type="ChEBI" id="CHEBI:47942"/>
    </cofactor>
</comment>
<protein>
    <submittedName>
        <fullName evidence="6">Non-ribosomal peptide synthetase</fullName>
    </submittedName>
</protein>
<dbReference type="Gene3D" id="3.40.50.12780">
    <property type="entry name" value="N-terminal domain of ligase-like"/>
    <property type="match status" value="2"/>
</dbReference>
<dbReference type="GO" id="GO:0044550">
    <property type="term" value="P:secondary metabolite biosynthetic process"/>
    <property type="evidence" value="ECO:0007669"/>
    <property type="project" value="TreeGrafter"/>
</dbReference>
<dbReference type="Gene3D" id="3.30.559.10">
    <property type="entry name" value="Chloramphenicol acetyltransferase-like domain"/>
    <property type="match status" value="1"/>
</dbReference>
<dbReference type="InterPro" id="IPR020845">
    <property type="entry name" value="AMP-binding_CS"/>
</dbReference>
<dbReference type="InterPro" id="IPR036736">
    <property type="entry name" value="ACP-like_sf"/>
</dbReference>
<evidence type="ECO:0000256" key="3">
    <source>
        <dbReference type="ARBA" id="ARBA00022553"/>
    </source>
</evidence>
<dbReference type="Pfam" id="PF00550">
    <property type="entry name" value="PP-binding"/>
    <property type="match status" value="2"/>
</dbReference>
<dbReference type="InterPro" id="IPR025110">
    <property type="entry name" value="AMP-bd_C"/>
</dbReference>
<dbReference type="SUPFAM" id="SSF47336">
    <property type="entry name" value="ACP-like"/>
    <property type="match status" value="2"/>
</dbReference>
<dbReference type="InterPro" id="IPR029058">
    <property type="entry name" value="AB_hydrolase_fold"/>
</dbReference>
<dbReference type="FunFam" id="3.40.50.12780:FF:000012">
    <property type="entry name" value="Non-ribosomal peptide synthetase"/>
    <property type="match status" value="1"/>
</dbReference>
<accession>A0A0E3M3D6</accession>
<dbReference type="InterPro" id="IPR000873">
    <property type="entry name" value="AMP-dep_synth/lig_dom"/>
</dbReference>
<dbReference type="PANTHER" id="PTHR45527:SF1">
    <property type="entry name" value="FATTY ACID SYNTHASE"/>
    <property type="match status" value="1"/>
</dbReference>
<feature type="domain" description="Carrier" evidence="5">
    <location>
        <begin position="715"/>
        <end position="790"/>
    </location>
</feature>
<dbReference type="GO" id="GO:0031177">
    <property type="term" value="F:phosphopantetheine binding"/>
    <property type="evidence" value="ECO:0007669"/>
    <property type="project" value="InterPro"/>
</dbReference>
<organism evidence="6">
    <name type="scientific">uncultured bacterium AB_162</name>
    <dbReference type="NCBI Taxonomy" id="1630011"/>
    <lineage>
        <taxon>Bacteria</taxon>
        <taxon>environmental samples</taxon>
    </lineage>
</organism>
<dbReference type="GO" id="GO:0043041">
    <property type="term" value="P:amino acid activation for nonribosomal peptide biosynthetic process"/>
    <property type="evidence" value="ECO:0007669"/>
    <property type="project" value="TreeGrafter"/>
</dbReference>
<dbReference type="PROSITE" id="PS00455">
    <property type="entry name" value="AMP_BINDING"/>
    <property type="match status" value="1"/>
</dbReference>
<dbReference type="InterPro" id="IPR020806">
    <property type="entry name" value="PKS_PP-bd"/>
</dbReference>
<feature type="domain" description="Carrier" evidence="5">
    <location>
        <begin position="2037"/>
        <end position="2112"/>
    </location>
</feature>
<dbReference type="Pfam" id="PF13193">
    <property type="entry name" value="AMP-binding_C"/>
    <property type="match status" value="2"/>
</dbReference>
<dbReference type="NCBIfam" id="TIGR01733">
    <property type="entry name" value="AA-adenyl-dom"/>
    <property type="match status" value="2"/>
</dbReference>
<feature type="region of interest" description="Disordered" evidence="4">
    <location>
        <begin position="786"/>
        <end position="807"/>
    </location>
</feature>
<evidence type="ECO:0000256" key="1">
    <source>
        <dbReference type="ARBA" id="ARBA00001957"/>
    </source>
</evidence>
<dbReference type="SUPFAM" id="SSF52777">
    <property type="entry name" value="CoA-dependent acyltransferases"/>
    <property type="match status" value="4"/>
</dbReference>
<dbReference type="GO" id="GO:0003824">
    <property type="term" value="F:catalytic activity"/>
    <property type="evidence" value="ECO:0007669"/>
    <property type="project" value="InterPro"/>
</dbReference>
<dbReference type="CDD" id="cd05930">
    <property type="entry name" value="A_NRPS"/>
    <property type="match status" value="1"/>
</dbReference>
<proteinExistence type="predicted"/>